<keyword evidence="4" id="KW-0804">Transcription</keyword>
<reference evidence="7 8" key="1">
    <citation type="submission" date="2018-05" db="EMBL/GenBank/DDBJ databases">
        <title>Chitinophaga sp. K3CV102501T nov., isolated from isolated from a monsoon evergreen broad-leaved forest soil.</title>
        <authorList>
            <person name="Lv Y."/>
        </authorList>
    </citation>
    <scope>NUCLEOTIDE SEQUENCE [LARGE SCALE GENOMIC DNA]</scope>
    <source>
        <strain evidence="7 8">GDMCC 1.1325</strain>
    </source>
</reference>
<dbReference type="EMBL" id="QFFJ01000002">
    <property type="protein sequence ID" value="RBL89357.1"/>
    <property type="molecule type" value="Genomic_DNA"/>
</dbReference>
<dbReference type="InterPro" id="IPR036388">
    <property type="entry name" value="WH-like_DNA-bd_sf"/>
</dbReference>
<protein>
    <recommendedName>
        <fullName evidence="9">RNA polymerase subunit sigma-70</fullName>
    </recommendedName>
</protein>
<dbReference type="Gene3D" id="1.10.10.10">
    <property type="entry name" value="Winged helix-like DNA-binding domain superfamily/Winged helix DNA-binding domain"/>
    <property type="match status" value="1"/>
</dbReference>
<dbReference type="PANTHER" id="PTHR43133">
    <property type="entry name" value="RNA POLYMERASE ECF-TYPE SIGMA FACTO"/>
    <property type="match status" value="1"/>
</dbReference>
<evidence type="ECO:0000313" key="7">
    <source>
        <dbReference type="EMBL" id="RBL89357.1"/>
    </source>
</evidence>
<dbReference type="RefSeq" id="WP_113618101.1">
    <property type="nucleotide sequence ID" value="NZ_QFFJ01000002.1"/>
</dbReference>
<comment type="similarity">
    <text evidence="1">Belongs to the sigma-70 factor family. ECF subfamily.</text>
</comment>
<name>A0A365XSL5_9BACT</name>
<gene>
    <name evidence="7" type="ORF">DF182_22820</name>
</gene>
<dbReference type="InterPro" id="IPR007627">
    <property type="entry name" value="RNA_pol_sigma70_r2"/>
</dbReference>
<accession>A0A365XSL5</accession>
<dbReference type="GO" id="GO:0006352">
    <property type="term" value="P:DNA-templated transcription initiation"/>
    <property type="evidence" value="ECO:0007669"/>
    <property type="project" value="InterPro"/>
</dbReference>
<feature type="domain" description="RNA polymerase sigma factor 70 region 4 type 2" evidence="6">
    <location>
        <begin position="121"/>
        <end position="171"/>
    </location>
</feature>
<evidence type="ECO:0000259" key="5">
    <source>
        <dbReference type="Pfam" id="PF04542"/>
    </source>
</evidence>
<dbReference type="SUPFAM" id="SSF88946">
    <property type="entry name" value="Sigma2 domain of RNA polymerase sigma factors"/>
    <property type="match status" value="1"/>
</dbReference>
<dbReference type="GO" id="GO:0016987">
    <property type="term" value="F:sigma factor activity"/>
    <property type="evidence" value="ECO:0007669"/>
    <property type="project" value="UniProtKB-KW"/>
</dbReference>
<dbReference type="Proteomes" id="UP000253410">
    <property type="component" value="Unassembled WGS sequence"/>
</dbReference>
<keyword evidence="2" id="KW-0805">Transcription regulation</keyword>
<dbReference type="Gene3D" id="1.10.1740.10">
    <property type="match status" value="1"/>
</dbReference>
<dbReference type="InterPro" id="IPR013324">
    <property type="entry name" value="RNA_pol_sigma_r3/r4-like"/>
</dbReference>
<dbReference type="InterPro" id="IPR013325">
    <property type="entry name" value="RNA_pol_sigma_r2"/>
</dbReference>
<feature type="domain" description="RNA polymerase sigma-70 region 2" evidence="5">
    <location>
        <begin position="27"/>
        <end position="90"/>
    </location>
</feature>
<evidence type="ECO:0000259" key="6">
    <source>
        <dbReference type="Pfam" id="PF08281"/>
    </source>
</evidence>
<evidence type="ECO:0000256" key="3">
    <source>
        <dbReference type="ARBA" id="ARBA00023082"/>
    </source>
</evidence>
<sequence length="180" mass="21584">MTYTELSDSDLVAGYNKGNVGCFNEIYNRYWAILYRHALRMLHDEYASQDVVQETFHSLIRHGNIQETIPLRLLLYTTIRNRIINDYRRGKVREKYLASLRTHTPVADCTDNQVRERELQRLIETEISRLPERMRLTFELSRKQHFDYKTIAEQTRTSTETVRKQIHNAIRILRTKLSYF</sequence>
<evidence type="ECO:0008006" key="9">
    <source>
        <dbReference type="Google" id="ProtNLM"/>
    </source>
</evidence>
<dbReference type="Pfam" id="PF08281">
    <property type="entry name" value="Sigma70_r4_2"/>
    <property type="match status" value="1"/>
</dbReference>
<evidence type="ECO:0000313" key="8">
    <source>
        <dbReference type="Proteomes" id="UP000253410"/>
    </source>
</evidence>
<evidence type="ECO:0000256" key="4">
    <source>
        <dbReference type="ARBA" id="ARBA00023163"/>
    </source>
</evidence>
<dbReference type="InterPro" id="IPR013249">
    <property type="entry name" value="RNA_pol_sigma70_r4_t2"/>
</dbReference>
<dbReference type="SUPFAM" id="SSF88659">
    <property type="entry name" value="Sigma3 and sigma4 domains of RNA polymerase sigma factors"/>
    <property type="match status" value="1"/>
</dbReference>
<proteinExistence type="inferred from homology"/>
<dbReference type="NCBIfam" id="TIGR02937">
    <property type="entry name" value="sigma70-ECF"/>
    <property type="match status" value="1"/>
</dbReference>
<keyword evidence="3" id="KW-0731">Sigma factor</keyword>
<keyword evidence="8" id="KW-1185">Reference proteome</keyword>
<dbReference type="PANTHER" id="PTHR43133:SF46">
    <property type="entry name" value="RNA POLYMERASE SIGMA-70 FACTOR ECF SUBFAMILY"/>
    <property type="match status" value="1"/>
</dbReference>
<dbReference type="Pfam" id="PF04542">
    <property type="entry name" value="Sigma70_r2"/>
    <property type="match status" value="1"/>
</dbReference>
<comment type="caution">
    <text evidence="7">The sequence shown here is derived from an EMBL/GenBank/DDBJ whole genome shotgun (WGS) entry which is preliminary data.</text>
</comment>
<dbReference type="InterPro" id="IPR039425">
    <property type="entry name" value="RNA_pol_sigma-70-like"/>
</dbReference>
<evidence type="ECO:0000256" key="1">
    <source>
        <dbReference type="ARBA" id="ARBA00010641"/>
    </source>
</evidence>
<dbReference type="AlphaFoldDB" id="A0A365XSL5"/>
<dbReference type="OrthoDB" id="659569at2"/>
<organism evidence="7 8">
    <name type="scientific">Chitinophaga flava</name>
    <dbReference type="NCBI Taxonomy" id="2259036"/>
    <lineage>
        <taxon>Bacteria</taxon>
        <taxon>Pseudomonadati</taxon>
        <taxon>Bacteroidota</taxon>
        <taxon>Chitinophagia</taxon>
        <taxon>Chitinophagales</taxon>
        <taxon>Chitinophagaceae</taxon>
        <taxon>Chitinophaga</taxon>
    </lineage>
</organism>
<dbReference type="GO" id="GO:0003677">
    <property type="term" value="F:DNA binding"/>
    <property type="evidence" value="ECO:0007669"/>
    <property type="project" value="InterPro"/>
</dbReference>
<evidence type="ECO:0000256" key="2">
    <source>
        <dbReference type="ARBA" id="ARBA00023015"/>
    </source>
</evidence>
<dbReference type="InterPro" id="IPR014284">
    <property type="entry name" value="RNA_pol_sigma-70_dom"/>
</dbReference>